<comment type="caution">
    <text evidence="2">The sequence shown here is derived from an EMBL/GenBank/DDBJ whole genome shotgun (WGS) entry which is preliminary data.</text>
</comment>
<dbReference type="SUPFAM" id="SSF50199">
    <property type="entry name" value="Staphylococcal nuclease"/>
    <property type="match status" value="1"/>
</dbReference>
<dbReference type="RefSeq" id="WP_394313058.1">
    <property type="nucleotide sequence ID" value="NZ_JBHGPK010000011.1"/>
</dbReference>
<name>A0ABV6ZJU1_9HYPH</name>
<evidence type="ECO:0000313" key="2">
    <source>
        <dbReference type="EMBL" id="MFC2252458.1"/>
    </source>
</evidence>
<accession>A0ABV6ZJU1</accession>
<dbReference type="Gene3D" id="2.40.50.90">
    <property type="match status" value="1"/>
</dbReference>
<reference evidence="2 3" key="1">
    <citation type="submission" date="2024-09" db="EMBL/GenBank/DDBJ databases">
        <title>Description of Labrys sedimenti sp. nov., isolated from a diclofenac-degrading enrichment culture, and genome-based reclassification of Labrys portucalensis as a later heterotypic synonym of Labrys neptuniae.</title>
        <authorList>
            <person name="Tancsics A."/>
            <person name="Csepanyi A."/>
        </authorList>
    </citation>
    <scope>NUCLEOTIDE SEQUENCE [LARGE SCALE GENOMIC DNA]</scope>
    <source>
        <strain evidence="2 3">LMG 23412</strain>
    </source>
</reference>
<protein>
    <submittedName>
        <fullName evidence="2">Thermonuclease family protein</fullName>
    </submittedName>
</protein>
<dbReference type="EMBL" id="JBHGPK010000011">
    <property type="protein sequence ID" value="MFC2252458.1"/>
    <property type="molecule type" value="Genomic_DNA"/>
</dbReference>
<proteinExistence type="predicted"/>
<dbReference type="Proteomes" id="UP001595190">
    <property type="component" value="Unassembled WGS sequence"/>
</dbReference>
<organism evidence="2 3">
    <name type="scientific">Labrys neptuniae</name>
    <dbReference type="NCBI Taxonomy" id="376174"/>
    <lineage>
        <taxon>Bacteria</taxon>
        <taxon>Pseudomonadati</taxon>
        <taxon>Pseudomonadota</taxon>
        <taxon>Alphaproteobacteria</taxon>
        <taxon>Hyphomicrobiales</taxon>
        <taxon>Xanthobacteraceae</taxon>
        <taxon>Labrys</taxon>
    </lineage>
</organism>
<dbReference type="InterPro" id="IPR035437">
    <property type="entry name" value="SNase_OB-fold_sf"/>
</dbReference>
<dbReference type="PROSITE" id="PS50830">
    <property type="entry name" value="TNASE_3"/>
    <property type="match status" value="1"/>
</dbReference>
<evidence type="ECO:0000313" key="3">
    <source>
        <dbReference type="Proteomes" id="UP001595190"/>
    </source>
</evidence>
<sequence>MPPRTDVVDGYELRIIDGDTVAVGDVRLRIENIDAPEIGHASCWYEKQLGQASADILADFIIGQRITIRYLGPIDRYNRPKVRLLNSAGDIGEQMVKARAALPWAYGAKAKAWRKAQWCEG</sequence>
<evidence type="ECO:0000259" key="1">
    <source>
        <dbReference type="PROSITE" id="PS50830"/>
    </source>
</evidence>
<dbReference type="Pfam" id="PF00565">
    <property type="entry name" value="SNase"/>
    <property type="match status" value="1"/>
</dbReference>
<feature type="domain" description="TNase-like" evidence="1">
    <location>
        <begin position="14"/>
        <end position="101"/>
    </location>
</feature>
<gene>
    <name evidence="2" type="ORF">ACETRX_22675</name>
</gene>
<dbReference type="InterPro" id="IPR016071">
    <property type="entry name" value="Staphylococal_nuclease_OB-fold"/>
</dbReference>